<sequence>MQHHPADNQRSAMIQSAQSLIIGELLKQQAIALGLLTGDEAINSIEEAAGLQAMLEQEVQVPQASAEECQRFYESNQQHFSTSPLLEVRHILLGAPPEDVTGRMQLTEVAKSLITELQQDLSCFKELVNKHSDCPSKQQQGSLGQISKGQTVAEFEKALLAADSGLIDYPIESRYGVHIAIIDRRVDGQVLPFEFIKDKVEEYLNERVQRKATAQYIHTLISDAKITGFTFDLESSPLIQ</sequence>
<evidence type="ECO:0000256" key="5">
    <source>
        <dbReference type="PROSITE-ProRule" id="PRU00278"/>
    </source>
</evidence>
<dbReference type="InterPro" id="IPR000297">
    <property type="entry name" value="PPIase_PpiC"/>
</dbReference>
<dbReference type="Proteomes" id="UP000307790">
    <property type="component" value="Unassembled WGS sequence"/>
</dbReference>
<keyword evidence="4 5" id="KW-0697">Rotamase</keyword>
<dbReference type="PROSITE" id="PS50198">
    <property type="entry name" value="PPIC_PPIASE_2"/>
    <property type="match status" value="1"/>
</dbReference>
<dbReference type="AlphaFoldDB" id="A0A5R9IPC3"/>
<dbReference type="SUPFAM" id="SSF109998">
    <property type="entry name" value="Triger factor/SurA peptide-binding domain-like"/>
    <property type="match status" value="1"/>
</dbReference>
<evidence type="ECO:0000256" key="2">
    <source>
        <dbReference type="ARBA" id="ARBA00007656"/>
    </source>
</evidence>
<dbReference type="OrthoDB" id="9769613at2"/>
<dbReference type="InterPro" id="IPR027304">
    <property type="entry name" value="Trigger_fact/SurA_dom_sf"/>
</dbReference>
<proteinExistence type="inferred from homology"/>
<keyword evidence="5 7" id="KW-0413">Isomerase</keyword>
<dbReference type="InterPro" id="IPR050245">
    <property type="entry name" value="PrsA_foldase"/>
</dbReference>
<dbReference type="PANTHER" id="PTHR47245:SF2">
    <property type="entry name" value="PEPTIDYL-PROLYL CIS-TRANS ISOMERASE HP_0175-RELATED"/>
    <property type="match status" value="1"/>
</dbReference>
<evidence type="ECO:0000256" key="4">
    <source>
        <dbReference type="ARBA" id="ARBA00023110"/>
    </source>
</evidence>
<evidence type="ECO:0000256" key="1">
    <source>
        <dbReference type="ARBA" id="ARBA00000971"/>
    </source>
</evidence>
<gene>
    <name evidence="7" type="ORF">FE810_06915</name>
</gene>
<dbReference type="InterPro" id="IPR046357">
    <property type="entry name" value="PPIase_dom_sf"/>
</dbReference>
<keyword evidence="8" id="KW-1185">Reference proteome</keyword>
<dbReference type="Gene3D" id="3.10.50.40">
    <property type="match status" value="1"/>
</dbReference>
<dbReference type="GO" id="GO:0003755">
    <property type="term" value="F:peptidyl-prolyl cis-trans isomerase activity"/>
    <property type="evidence" value="ECO:0007669"/>
    <property type="project" value="UniProtKB-KW"/>
</dbReference>
<comment type="similarity">
    <text evidence="2">Belongs to the PpiC/parvulin rotamase family.</text>
</comment>
<dbReference type="SUPFAM" id="SSF54534">
    <property type="entry name" value="FKBP-like"/>
    <property type="match status" value="1"/>
</dbReference>
<accession>A0A5R9IPC3</accession>
<dbReference type="PANTHER" id="PTHR47245">
    <property type="entry name" value="PEPTIDYLPROLYL ISOMERASE"/>
    <property type="match status" value="1"/>
</dbReference>
<feature type="domain" description="PpiC" evidence="6">
    <location>
        <begin position="83"/>
        <end position="184"/>
    </location>
</feature>
<evidence type="ECO:0000259" key="6">
    <source>
        <dbReference type="PROSITE" id="PS50198"/>
    </source>
</evidence>
<evidence type="ECO:0000313" key="7">
    <source>
        <dbReference type="EMBL" id="TLU66449.1"/>
    </source>
</evidence>
<organism evidence="7 8">
    <name type="scientific">Thalassotalea litorea</name>
    <dbReference type="NCBI Taxonomy" id="2020715"/>
    <lineage>
        <taxon>Bacteria</taxon>
        <taxon>Pseudomonadati</taxon>
        <taxon>Pseudomonadota</taxon>
        <taxon>Gammaproteobacteria</taxon>
        <taxon>Alteromonadales</taxon>
        <taxon>Colwelliaceae</taxon>
        <taxon>Thalassotalea</taxon>
    </lineage>
</organism>
<evidence type="ECO:0000256" key="3">
    <source>
        <dbReference type="ARBA" id="ARBA00013194"/>
    </source>
</evidence>
<dbReference type="EC" id="5.2.1.8" evidence="3"/>
<comment type="catalytic activity">
    <reaction evidence="1">
        <text>[protein]-peptidylproline (omega=180) = [protein]-peptidylproline (omega=0)</text>
        <dbReference type="Rhea" id="RHEA:16237"/>
        <dbReference type="Rhea" id="RHEA-COMP:10747"/>
        <dbReference type="Rhea" id="RHEA-COMP:10748"/>
        <dbReference type="ChEBI" id="CHEBI:83833"/>
        <dbReference type="ChEBI" id="CHEBI:83834"/>
        <dbReference type="EC" id="5.2.1.8"/>
    </reaction>
</comment>
<name>A0A5R9IPC3_9GAMM</name>
<protein>
    <recommendedName>
        <fullName evidence="3">peptidylprolyl isomerase</fullName>
        <ecNumber evidence="3">5.2.1.8</ecNumber>
    </recommendedName>
</protein>
<comment type="caution">
    <text evidence="7">The sequence shown here is derived from an EMBL/GenBank/DDBJ whole genome shotgun (WGS) entry which is preliminary data.</text>
</comment>
<evidence type="ECO:0000313" key="8">
    <source>
        <dbReference type="Proteomes" id="UP000307790"/>
    </source>
</evidence>
<dbReference type="Pfam" id="PF00639">
    <property type="entry name" value="Rotamase"/>
    <property type="match status" value="1"/>
</dbReference>
<reference evidence="7 8" key="1">
    <citation type="submission" date="2019-05" db="EMBL/GenBank/DDBJ databases">
        <title>Genome sequences of Thalassotalea litorea 1K03283.</title>
        <authorList>
            <person name="Zhang D."/>
        </authorList>
    </citation>
    <scope>NUCLEOTIDE SEQUENCE [LARGE SCALE GENOMIC DNA]</scope>
    <source>
        <strain evidence="7 8">MCCC 1K03283</strain>
    </source>
</reference>
<dbReference type="EMBL" id="VCBC01000005">
    <property type="protein sequence ID" value="TLU66449.1"/>
    <property type="molecule type" value="Genomic_DNA"/>
</dbReference>